<dbReference type="PROSITE" id="PS51450">
    <property type="entry name" value="LRR"/>
    <property type="match status" value="2"/>
</dbReference>
<accession>A0AAN9TRI2</accession>
<keyword evidence="4" id="KW-0472">Membrane</keyword>
<dbReference type="AlphaFoldDB" id="A0AAN9TRI2"/>
<evidence type="ECO:0000256" key="4">
    <source>
        <dbReference type="SAM" id="Phobius"/>
    </source>
</evidence>
<keyword evidence="3" id="KW-0677">Repeat</keyword>
<protein>
    <submittedName>
        <fullName evidence="5">Uncharacterized protein</fullName>
    </submittedName>
</protein>
<gene>
    <name evidence="5" type="ORF">V9T40_003561</name>
</gene>
<dbReference type="Pfam" id="PF13855">
    <property type="entry name" value="LRR_8"/>
    <property type="match status" value="3"/>
</dbReference>
<dbReference type="InterPro" id="IPR050541">
    <property type="entry name" value="LRR_TM_domain-containing"/>
</dbReference>
<keyword evidence="1" id="KW-0433">Leucine-rich repeat</keyword>
<dbReference type="SMART" id="SM00369">
    <property type="entry name" value="LRR_TYP"/>
    <property type="match status" value="13"/>
</dbReference>
<sequence>MLPSLTLTLIHFFPFSRNNPGLITVELQQNPLELVDGPFMISKSVLYLYLSDCNLSKLSPSFFSNITALNTLDLSGNPLRIVEAGIFDPLISLETLKLNRCNLTHIAGIAFNSLVHLKVLELAHNNLKNQVDWALVLGSLVRLELLDLRNSGISNLPENTFIKNPWLRTLILAENELAGLDVVTTLGHNLIHLDTLDISYCHLTEPLSEAPFLNATKLRTLILSGNHLSSAVLSTALAPLTRLQTLSLRDCGLTRLPANTFYRFSSLQKLDLSYNPLNNAFTGLLSPLESLEHLDMGFSNLKSISKDTFIKMNSLKTLILSGNKLQQLEYGLFQNLTKLETLELNHCGLSRLNEAVFYENYSYPDLEELRLAGNPLKVDFKEALIPKQLSRLKTLDLRSCELAYLPPVAFNSSKNITRLLLADNRLSNNDPTALKFLEPLKHLTQLDLSNNNFSSITSTAFAQNPEIQSLKLVGNPWKCDCSIVDMWQWAQSERGDIGVLIGSTTAAADSVSSNSKKKKALLCYLDTKTPIKEGKLRRPGRELLFNVNRTWARYVREADCAWNHTQKPPRILNRRTRSAIYKPLVKETRPPSSSTVLWLLASTGILTVIFGIFSLVSYRYKKARRSRTFDLTLNENTYSRRSTVVSV</sequence>
<name>A0AAN9TRI2_9HEMI</name>
<feature type="transmembrane region" description="Helical" evidence="4">
    <location>
        <begin position="596"/>
        <end position="618"/>
    </location>
</feature>
<keyword evidence="2" id="KW-0732">Signal</keyword>
<dbReference type="InterPro" id="IPR003591">
    <property type="entry name" value="Leu-rich_rpt_typical-subtyp"/>
</dbReference>
<evidence type="ECO:0000256" key="3">
    <source>
        <dbReference type="ARBA" id="ARBA00022737"/>
    </source>
</evidence>
<dbReference type="InterPro" id="IPR001611">
    <property type="entry name" value="Leu-rich_rpt"/>
</dbReference>
<keyword evidence="4" id="KW-1133">Transmembrane helix</keyword>
<reference evidence="5 6" key="1">
    <citation type="submission" date="2024-03" db="EMBL/GenBank/DDBJ databases">
        <title>Adaptation during the transition from Ophiocordyceps entomopathogen to insect associate is accompanied by gene loss and intensified selection.</title>
        <authorList>
            <person name="Ward C.M."/>
            <person name="Onetto C.A."/>
            <person name="Borneman A.R."/>
        </authorList>
    </citation>
    <scope>NUCLEOTIDE SEQUENCE [LARGE SCALE GENOMIC DNA]</scope>
    <source>
        <strain evidence="5">AWRI1</strain>
        <tissue evidence="5">Single Adult Female</tissue>
    </source>
</reference>
<dbReference type="Gene3D" id="3.80.10.10">
    <property type="entry name" value="Ribonuclease Inhibitor"/>
    <property type="match status" value="4"/>
</dbReference>
<dbReference type="SUPFAM" id="SSF52058">
    <property type="entry name" value="L domain-like"/>
    <property type="match status" value="2"/>
</dbReference>
<dbReference type="Proteomes" id="UP001367676">
    <property type="component" value="Unassembled WGS sequence"/>
</dbReference>
<dbReference type="InterPro" id="IPR032675">
    <property type="entry name" value="LRR_dom_sf"/>
</dbReference>
<evidence type="ECO:0000313" key="6">
    <source>
        <dbReference type="Proteomes" id="UP001367676"/>
    </source>
</evidence>
<dbReference type="PANTHER" id="PTHR24369">
    <property type="entry name" value="ANTIGEN BSP, PUTATIVE-RELATED"/>
    <property type="match status" value="1"/>
</dbReference>
<dbReference type="EMBL" id="JBBCAQ010000006">
    <property type="protein sequence ID" value="KAK7603562.1"/>
    <property type="molecule type" value="Genomic_DNA"/>
</dbReference>
<dbReference type="GO" id="GO:0005886">
    <property type="term" value="C:plasma membrane"/>
    <property type="evidence" value="ECO:0007669"/>
    <property type="project" value="TreeGrafter"/>
</dbReference>
<comment type="caution">
    <text evidence="5">The sequence shown here is derived from an EMBL/GenBank/DDBJ whole genome shotgun (WGS) entry which is preliminary data.</text>
</comment>
<keyword evidence="4" id="KW-0812">Transmembrane</keyword>
<dbReference type="PANTHER" id="PTHR24369:SF210">
    <property type="entry name" value="CHAOPTIN-RELATED"/>
    <property type="match status" value="1"/>
</dbReference>
<evidence type="ECO:0000256" key="2">
    <source>
        <dbReference type="ARBA" id="ARBA00022729"/>
    </source>
</evidence>
<proteinExistence type="predicted"/>
<keyword evidence="6" id="KW-1185">Reference proteome</keyword>
<organism evidence="5 6">
    <name type="scientific">Parthenolecanium corni</name>
    <dbReference type="NCBI Taxonomy" id="536013"/>
    <lineage>
        <taxon>Eukaryota</taxon>
        <taxon>Metazoa</taxon>
        <taxon>Ecdysozoa</taxon>
        <taxon>Arthropoda</taxon>
        <taxon>Hexapoda</taxon>
        <taxon>Insecta</taxon>
        <taxon>Pterygota</taxon>
        <taxon>Neoptera</taxon>
        <taxon>Paraneoptera</taxon>
        <taxon>Hemiptera</taxon>
        <taxon>Sternorrhyncha</taxon>
        <taxon>Coccoidea</taxon>
        <taxon>Coccidae</taxon>
        <taxon>Parthenolecanium</taxon>
    </lineage>
</organism>
<evidence type="ECO:0000256" key="1">
    <source>
        <dbReference type="ARBA" id="ARBA00022614"/>
    </source>
</evidence>
<evidence type="ECO:0000313" key="5">
    <source>
        <dbReference type="EMBL" id="KAK7603562.1"/>
    </source>
</evidence>